<proteinExistence type="predicted"/>
<dbReference type="Pfam" id="PF04168">
    <property type="entry name" value="Alpha-E"/>
    <property type="match status" value="1"/>
</dbReference>
<evidence type="ECO:0000313" key="2">
    <source>
        <dbReference type="EMBL" id="OUJ06793.1"/>
    </source>
</evidence>
<protein>
    <recommendedName>
        <fullName evidence="1">DUF403 domain-containing protein</fullName>
    </recommendedName>
</protein>
<evidence type="ECO:0000259" key="1">
    <source>
        <dbReference type="Pfam" id="PF04168"/>
    </source>
</evidence>
<sequence length="348" mass="39634">MGAGIMTEISTGLFQMQPGLNNLLSRYGECMMWLARYMERIENLARLLEVTESFVRGPDGQPGWDTILQIHSDEDCFYARHQTVTEQDVIAFYVTEKENPNSIKAMAHSVRENARAVRPLISTEMWMQLNVFTRWVLDLQPADIRMNSLSGLCNRLKQECQTHFGITEGTLYRDQAWLFYLLGKHLERSDQITRLIDIRYHTLLPGHETVGSEIDITQWASILRSAAAYHAFRRLQPVMTTPANVVGFLLKNDAFPRSLTTSLRLLDSTLSTLAGHGSLRRLCAPIQERVAELRVTLADQTVDDIIIRGLHEYMQWIQTQISKVQQETALAFWPVTPHCGTASGQAQQ</sequence>
<dbReference type="PANTHER" id="PTHR34595:SF7">
    <property type="entry name" value="SLL1039 PROTEIN"/>
    <property type="match status" value="1"/>
</dbReference>
<name>A0A1Y3G7A8_9PROT</name>
<dbReference type="EMBL" id="JOPG01000007">
    <property type="protein sequence ID" value="OUJ06793.1"/>
    <property type="molecule type" value="Genomic_DNA"/>
</dbReference>
<reference evidence="3" key="1">
    <citation type="submission" date="2014-06" db="EMBL/GenBank/DDBJ databases">
        <authorList>
            <person name="Winans N.J."/>
            <person name="Newell P.D."/>
            <person name="Douglas A.E."/>
        </authorList>
    </citation>
    <scope>NUCLEOTIDE SEQUENCE [LARGE SCALE GENOMIC DNA]</scope>
    <source>
        <strain evidence="3">DsW_057</strain>
    </source>
</reference>
<gene>
    <name evidence="2" type="ORF">HK23_12435</name>
</gene>
<feature type="domain" description="DUF403" evidence="1">
    <location>
        <begin position="23"/>
        <end position="329"/>
    </location>
</feature>
<accession>A0A1Y3G7A8</accession>
<comment type="caution">
    <text evidence="2">The sequence shown here is derived from an EMBL/GenBank/DDBJ whole genome shotgun (WGS) entry which is preliminary data.</text>
</comment>
<dbReference type="InterPro" id="IPR051680">
    <property type="entry name" value="ATP-dep_Glu-Cys_Ligase-2"/>
</dbReference>
<dbReference type="AlphaFoldDB" id="A0A1Y3G7A8"/>
<evidence type="ECO:0000313" key="3">
    <source>
        <dbReference type="Proteomes" id="UP000242683"/>
    </source>
</evidence>
<organism evidence="2 3">
    <name type="scientific">Acetobacter malorum</name>
    <dbReference type="NCBI Taxonomy" id="178901"/>
    <lineage>
        <taxon>Bacteria</taxon>
        <taxon>Pseudomonadati</taxon>
        <taxon>Pseudomonadota</taxon>
        <taxon>Alphaproteobacteria</taxon>
        <taxon>Acetobacterales</taxon>
        <taxon>Acetobacteraceae</taxon>
        <taxon>Acetobacter</taxon>
    </lineage>
</organism>
<dbReference type="Proteomes" id="UP000242683">
    <property type="component" value="Unassembled WGS sequence"/>
</dbReference>
<dbReference type="PANTHER" id="PTHR34595">
    <property type="entry name" value="BLR5612 PROTEIN"/>
    <property type="match status" value="1"/>
</dbReference>
<dbReference type="InterPro" id="IPR007296">
    <property type="entry name" value="DUF403"/>
</dbReference>
<dbReference type="RefSeq" id="WP_373270301.1">
    <property type="nucleotide sequence ID" value="NZ_JOPG01000007.1"/>
</dbReference>